<dbReference type="EMBL" id="QTSX02000039">
    <property type="protein sequence ID" value="KAJ9089602.1"/>
    <property type="molecule type" value="Genomic_DNA"/>
</dbReference>
<dbReference type="Proteomes" id="UP001165960">
    <property type="component" value="Unassembled WGS sequence"/>
</dbReference>
<sequence>MVRGDRARFQDRNSSDFASGLKTTPAIDREKICPFLLRVFCRSGSHHSLPEFDLNHVPEKDEIQLYSWKNATLGELTSILKDVHGKDIRRDNVISFKVIYYDYGKSEFRAKDVGAVVYGRHSPGEGKCLDQLRFVIGDYLSVAILPPQPLVPVSTAINAKDNYGNGASIRGLANRSRRESLTRDQRAGPPGYQTYRPSRRFADRASNRARDRPRSPYRRKF</sequence>
<evidence type="ECO:0000313" key="2">
    <source>
        <dbReference type="Proteomes" id="UP001165960"/>
    </source>
</evidence>
<comment type="caution">
    <text evidence="1">The sequence shown here is derived from an EMBL/GenBank/DDBJ whole genome shotgun (WGS) entry which is preliminary data.</text>
</comment>
<proteinExistence type="predicted"/>
<gene>
    <name evidence="1" type="primary">SAP18</name>
    <name evidence="1" type="ORF">DSO57_1011438</name>
</gene>
<reference evidence="1" key="1">
    <citation type="submission" date="2022-04" db="EMBL/GenBank/DDBJ databases">
        <title>Genome of the entomopathogenic fungus Entomophthora muscae.</title>
        <authorList>
            <person name="Elya C."/>
            <person name="Lovett B.R."/>
            <person name="Lee E."/>
            <person name="Macias A.M."/>
            <person name="Hajek A.E."/>
            <person name="De Bivort B.L."/>
            <person name="Kasson M.T."/>
            <person name="De Fine Licht H.H."/>
            <person name="Stajich J.E."/>
        </authorList>
    </citation>
    <scope>NUCLEOTIDE SEQUENCE</scope>
    <source>
        <strain evidence="1">Berkeley</strain>
    </source>
</reference>
<accession>A0ACC2URR2</accession>
<evidence type="ECO:0000313" key="1">
    <source>
        <dbReference type="EMBL" id="KAJ9089602.1"/>
    </source>
</evidence>
<keyword evidence="2" id="KW-1185">Reference proteome</keyword>
<organism evidence="1 2">
    <name type="scientific">Entomophthora muscae</name>
    <dbReference type="NCBI Taxonomy" id="34485"/>
    <lineage>
        <taxon>Eukaryota</taxon>
        <taxon>Fungi</taxon>
        <taxon>Fungi incertae sedis</taxon>
        <taxon>Zoopagomycota</taxon>
        <taxon>Entomophthoromycotina</taxon>
        <taxon>Entomophthoromycetes</taxon>
        <taxon>Entomophthorales</taxon>
        <taxon>Entomophthoraceae</taxon>
        <taxon>Entomophthora</taxon>
    </lineage>
</organism>
<protein>
    <submittedName>
        <fullName evidence="1">Histone deacetylase complex subunit sap18</fullName>
    </submittedName>
</protein>
<name>A0ACC2URR2_9FUNG</name>